<feature type="transmembrane region" description="Helical" evidence="6">
    <location>
        <begin position="349"/>
        <end position="368"/>
    </location>
</feature>
<dbReference type="InterPro" id="IPR010559">
    <property type="entry name" value="Sig_transdc_His_kin_internal"/>
</dbReference>
<keyword evidence="3" id="KW-0597">Phosphoprotein</keyword>
<evidence type="ECO:0000256" key="6">
    <source>
        <dbReference type="SAM" id="Phobius"/>
    </source>
</evidence>
<dbReference type="RefSeq" id="WP_377494403.1">
    <property type="nucleotide sequence ID" value="NZ_JBHMDO010000022.1"/>
</dbReference>
<keyword evidence="4 8" id="KW-0808">Transferase</keyword>
<dbReference type="Gene3D" id="6.10.340.10">
    <property type="match status" value="1"/>
</dbReference>
<reference evidence="8 9" key="1">
    <citation type="submission" date="2024-09" db="EMBL/GenBank/DDBJ databases">
        <authorList>
            <person name="Sun Q."/>
            <person name="Mori K."/>
        </authorList>
    </citation>
    <scope>NUCLEOTIDE SEQUENCE [LARGE SCALE GENOMIC DNA]</scope>
    <source>
        <strain evidence="8 9">TISTR 2452</strain>
    </source>
</reference>
<evidence type="ECO:0000256" key="1">
    <source>
        <dbReference type="ARBA" id="ARBA00004651"/>
    </source>
</evidence>
<evidence type="ECO:0000256" key="2">
    <source>
        <dbReference type="ARBA" id="ARBA00022475"/>
    </source>
</evidence>
<dbReference type="Proteomes" id="UP001589747">
    <property type="component" value="Unassembled WGS sequence"/>
</dbReference>
<proteinExistence type="predicted"/>
<dbReference type="GO" id="GO:0004673">
    <property type="term" value="F:protein histidine kinase activity"/>
    <property type="evidence" value="ECO:0007669"/>
    <property type="project" value="UniProtKB-EC"/>
</dbReference>
<keyword evidence="6" id="KW-0812">Transmembrane</keyword>
<dbReference type="EMBL" id="JBHMDO010000022">
    <property type="protein sequence ID" value="MFB9326787.1"/>
    <property type="molecule type" value="Genomic_DNA"/>
</dbReference>
<dbReference type="SUPFAM" id="SSF55874">
    <property type="entry name" value="ATPase domain of HSP90 chaperone/DNA topoisomerase II/histidine kinase"/>
    <property type="match status" value="1"/>
</dbReference>
<keyword evidence="2" id="KW-1003">Cell membrane</keyword>
<dbReference type="Gene3D" id="3.30.565.10">
    <property type="entry name" value="Histidine kinase-like ATPase, C-terminal domain"/>
    <property type="match status" value="1"/>
</dbReference>
<name>A0ABV5KNJ3_9BACL</name>
<keyword evidence="8" id="KW-0418">Kinase</keyword>
<dbReference type="CDD" id="cd06225">
    <property type="entry name" value="HAMP"/>
    <property type="match status" value="1"/>
</dbReference>
<dbReference type="InterPro" id="IPR003660">
    <property type="entry name" value="HAMP_dom"/>
</dbReference>
<dbReference type="PANTHER" id="PTHR34220">
    <property type="entry name" value="SENSOR HISTIDINE KINASE YPDA"/>
    <property type="match status" value="1"/>
</dbReference>
<dbReference type="InterPro" id="IPR050640">
    <property type="entry name" value="Bact_2-comp_sensor_kinase"/>
</dbReference>
<dbReference type="SUPFAM" id="SSF158472">
    <property type="entry name" value="HAMP domain-like"/>
    <property type="match status" value="1"/>
</dbReference>
<evidence type="ECO:0000256" key="3">
    <source>
        <dbReference type="ARBA" id="ARBA00022553"/>
    </source>
</evidence>
<feature type="domain" description="HAMP" evidence="7">
    <location>
        <begin position="368"/>
        <end position="420"/>
    </location>
</feature>
<evidence type="ECO:0000259" key="7">
    <source>
        <dbReference type="PROSITE" id="PS50885"/>
    </source>
</evidence>
<keyword evidence="9" id="KW-1185">Reference proteome</keyword>
<feature type="transmembrane region" description="Helical" evidence="6">
    <location>
        <begin position="49"/>
        <end position="69"/>
    </location>
</feature>
<keyword evidence="5 6" id="KW-0472">Membrane</keyword>
<evidence type="ECO:0000313" key="9">
    <source>
        <dbReference type="Proteomes" id="UP001589747"/>
    </source>
</evidence>
<dbReference type="SMART" id="SM00304">
    <property type="entry name" value="HAMP"/>
    <property type="match status" value="1"/>
</dbReference>
<accession>A0ABV5KNJ3</accession>
<dbReference type="EC" id="2.7.13.3" evidence="8"/>
<dbReference type="InterPro" id="IPR036890">
    <property type="entry name" value="HATPase_C_sf"/>
</dbReference>
<keyword evidence="6" id="KW-1133">Transmembrane helix</keyword>
<dbReference type="PROSITE" id="PS50885">
    <property type="entry name" value="HAMP"/>
    <property type="match status" value="1"/>
</dbReference>
<dbReference type="PANTHER" id="PTHR34220:SF7">
    <property type="entry name" value="SENSOR HISTIDINE KINASE YPDA"/>
    <property type="match status" value="1"/>
</dbReference>
<organism evidence="8 9">
    <name type="scientific">Paenibacillus aurantiacus</name>
    <dbReference type="NCBI Taxonomy" id="1936118"/>
    <lineage>
        <taxon>Bacteria</taxon>
        <taxon>Bacillati</taxon>
        <taxon>Bacillota</taxon>
        <taxon>Bacilli</taxon>
        <taxon>Bacillales</taxon>
        <taxon>Paenibacillaceae</taxon>
        <taxon>Paenibacillus</taxon>
    </lineage>
</organism>
<protein>
    <submittedName>
        <fullName evidence="8">Sensor histidine kinase</fullName>
        <ecNumber evidence="8">2.7.13.3</ecNumber>
    </submittedName>
</protein>
<comment type="caution">
    <text evidence="8">The sequence shown here is derived from an EMBL/GenBank/DDBJ whole genome shotgun (WGS) entry which is preliminary data.</text>
</comment>
<evidence type="ECO:0000256" key="4">
    <source>
        <dbReference type="ARBA" id="ARBA00022679"/>
    </source>
</evidence>
<evidence type="ECO:0000256" key="5">
    <source>
        <dbReference type="ARBA" id="ARBA00023136"/>
    </source>
</evidence>
<comment type="subcellular location">
    <subcellularLocation>
        <location evidence="1">Cell membrane</location>
        <topology evidence="1">Multi-pass membrane protein</topology>
    </subcellularLocation>
</comment>
<dbReference type="Pfam" id="PF06580">
    <property type="entry name" value="His_kinase"/>
    <property type="match status" value="1"/>
</dbReference>
<evidence type="ECO:0000313" key="8">
    <source>
        <dbReference type="EMBL" id="MFB9326787.1"/>
    </source>
</evidence>
<gene>
    <name evidence="8" type="ORF">ACFFSY_12750</name>
</gene>
<sequence length="652" mass="73567">MNQPKQWTIPMEAAAPFVKCKRIPQLLKGVVEPSMSGLVPFKNTIRNRLMLLLLAATILPITTSMIISYNATKSSVTEESIAMNTRLLSLGKTNIVNYMNNINQKSLAVYNAMNVPRSLYYLLEHDMEDEVFPNDLTDVIRNRNLLKDHLYNIYQSVKEFHQVRLYVAKTNATYLLRNSDMKVGQTEQPPRDAGNTGKTSIEPTHLSHLYGLTFKTSQPEEPVFTLHRPIFRAPSDELLARLSIDVKLSVLQDLNRQLYDSAERLYIVDKSGRVVLASQDAKQEEVLEWFTKVRRAGTDSGYVDQKSSDFKGMIFYDRIQTDYMDWYLVKLSPYTHLYERAGSLARINAGVSIGFLAIAVLATLYVSLRITRPLQRLIGYVNKIETGHLNVNIDIQSSDEIGLLARRFRSMMQTINNLILKEYRLEIASKTNQLKALQAQVNPHFLYNAMQSIGTVALQHKDMQVYSLLTSLGKMMRYQMSTESAVVELAKEFDYVQAYLDLQKQRFDTGLEATLRIDQRTKGVFVPKMILQPIVENFFKHGFVPSEAEPARLLLVSELLEDGSLSIRIEDNGKGMTEAQLEAAVQALAAGDLPLTQGGAVAHIDEGGIGLRNVLSRLRLHFHPSSTLELYAAQPRGLGVLIHIPLEEGAVL</sequence>
<dbReference type="Pfam" id="PF00672">
    <property type="entry name" value="HAMP"/>
    <property type="match status" value="1"/>
</dbReference>